<accession>A0AB40CK31</accession>
<reference evidence="3" key="1">
    <citation type="submission" date="2025-08" db="UniProtKB">
        <authorList>
            <consortium name="RefSeq"/>
        </authorList>
    </citation>
    <scope>IDENTIFICATION</scope>
</reference>
<dbReference type="Gene3D" id="2.130.10.10">
    <property type="entry name" value="YVTN repeat-like/Quinoprotein amine dehydrogenase"/>
    <property type="match status" value="1"/>
</dbReference>
<dbReference type="InterPro" id="IPR036322">
    <property type="entry name" value="WD40_repeat_dom_sf"/>
</dbReference>
<dbReference type="Pfam" id="PF21034">
    <property type="entry name" value="BCAS3_WD40"/>
    <property type="match status" value="2"/>
</dbReference>
<proteinExistence type="predicted"/>
<feature type="domain" description="BCAS3 WD40" evidence="1">
    <location>
        <begin position="9"/>
        <end position="82"/>
    </location>
</feature>
<dbReference type="GO" id="GO:0006914">
    <property type="term" value="P:autophagy"/>
    <property type="evidence" value="ECO:0007669"/>
    <property type="project" value="InterPro"/>
</dbReference>
<sequence length="278" mass="30718">MALFFWKLTHEYAHLLKFQSAIYTIRCSPLIVAVSLASQIYCFHSATLEREYIVCTHPIVSSISYGPLALGSRWLAYCGDPVVVSSIVRAIPHQMTLVTGLPTSLPNGEPDGQLCQRINKTTCCWRKNIGTVIVRDVVSKSVIVQFRAHESPISALCFDPTGTLLVTASIRGHNINVFHIIVPCPSGRSFGSDPVGTCTHLYRLQRGITNAIIQCISFSNDNKWIMVNSSRGTGHLFAIPHYANLHLNDMKDTANSYRSDLIYKVSVDCPNSSCSLKS</sequence>
<dbReference type="SMART" id="SM00320">
    <property type="entry name" value="WD40"/>
    <property type="match status" value="2"/>
</dbReference>
<dbReference type="InterPro" id="IPR048382">
    <property type="entry name" value="BCAS3_WD40"/>
</dbReference>
<evidence type="ECO:0000313" key="2">
    <source>
        <dbReference type="Proteomes" id="UP001515500"/>
    </source>
</evidence>
<dbReference type="InterPro" id="IPR015943">
    <property type="entry name" value="WD40/YVTN_repeat-like_dom_sf"/>
</dbReference>
<dbReference type="PANTHER" id="PTHR13268">
    <property type="entry name" value="BREAST CARCINOMA AMPLIFIED SEQUENCE 3"/>
    <property type="match status" value="1"/>
</dbReference>
<evidence type="ECO:0000313" key="3">
    <source>
        <dbReference type="RefSeq" id="XP_039139907.1"/>
    </source>
</evidence>
<name>A0AB40CK31_DIOCR</name>
<dbReference type="SUPFAM" id="SSF50978">
    <property type="entry name" value="WD40 repeat-like"/>
    <property type="match status" value="1"/>
</dbReference>
<dbReference type="PANTHER" id="PTHR13268:SF7">
    <property type="entry name" value="AUTOPHAGY-RELATED PROTEIN 18F"/>
    <property type="match status" value="1"/>
</dbReference>
<evidence type="ECO:0000259" key="1">
    <source>
        <dbReference type="Pfam" id="PF21034"/>
    </source>
</evidence>
<dbReference type="AlphaFoldDB" id="A0AB40CK31"/>
<gene>
    <name evidence="3" type="primary">LOC120277219</name>
</gene>
<dbReference type="GO" id="GO:0005737">
    <property type="term" value="C:cytoplasm"/>
    <property type="evidence" value="ECO:0007669"/>
    <property type="project" value="TreeGrafter"/>
</dbReference>
<dbReference type="InterPro" id="IPR045142">
    <property type="entry name" value="BCAS3-like"/>
</dbReference>
<dbReference type="GeneID" id="120277219"/>
<protein>
    <submittedName>
        <fullName evidence="3">Autophagy-related protein 18f-like</fullName>
    </submittedName>
</protein>
<dbReference type="RefSeq" id="XP_039139907.1">
    <property type="nucleotide sequence ID" value="XM_039283973.1"/>
</dbReference>
<dbReference type="GO" id="GO:0042594">
    <property type="term" value="P:response to starvation"/>
    <property type="evidence" value="ECO:0007669"/>
    <property type="project" value="TreeGrafter"/>
</dbReference>
<feature type="domain" description="BCAS3 WD40" evidence="1">
    <location>
        <begin position="132"/>
        <end position="243"/>
    </location>
</feature>
<dbReference type="Proteomes" id="UP001515500">
    <property type="component" value="Chromosome 15"/>
</dbReference>
<keyword evidence="2" id="KW-1185">Reference proteome</keyword>
<organism evidence="2 3">
    <name type="scientific">Dioscorea cayennensis subsp. rotundata</name>
    <name type="common">White Guinea yam</name>
    <name type="synonym">Dioscorea rotundata</name>
    <dbReference type="NCBI Taxonomy" id="55577"/>
    <lineage>
        <taxon>Eukaryota</taxon>
        <taxon>Viridiplantae</taxon>
        <taxon>Streptophyta</taxon>
        <taxon>Embryophyta</taxon>
        <taxon>Tracheophyta</taxon>
        <taxon>Spermatophyta</taxon>
        <taxon>Magnoliopsida</taxon>
        <taxon>Liliopsida</taxon>
        <taxon>Dioscoreales</taxon>
        <taxon>Dioscoreaceae</taxon>
        <taxon>Dioscorea</taxon>
    </lineage>
</organism>
<dbReference type="InterPro" id="IPR001680">
    <property type="entry name" value="WD40_rpt"/>
</dbReference>